<organism evidence="1 2">
    <name type="scientific">Lacrimispora amygdalina</name>
    <dbReference type="NCBI Taxonomy" id="253257"/>
    <lineage>
        <taxon>Bacteria</taxon>
        <taxon>Bacillati</taxon>
        <taxon>Bacillota</taxon>
        <taxon>Clostridia</taxon>
        <taxon>Lachnospirales</taxon>
        <taxon>Lachnospiraceae</taxon>
        <taxon>Lacrimispora</taxon>
    </lineage>
</organism>
<dbReference type="SUPFAM" id="SSF48452">
    <property type="entry name" value="TPR-like"/>
    <property type="match status" value="1"/>
</dbReference>
<evidence type="ECO:0000313" key="2">
    <source>
        <dbReference type="Proteomes" id="UP001419084"/>
    </source>
</evidence>
<dbReference type="InterPro" id="IPR027417">
    <property type="entry name" value="P-loop_NTPase"/>
</dbReference>
<protein>
    <recommendedName>
        <fullName evidence="3">ATP-binding protein</fullName>
    </recommendedName>
</protein>
<evidence type="ECO:0000313" key="1">
    <source>
        <dbReference type="EMBL" id="GLB31514.1"/>
    </source>
</evidence>
<dbReference type="SUPFAM" id="SSF52540">
    <property type="entry name" value="P-loop containing nucleoside triphosphate hydrolases"/>
    <property type="match status" value="1"/>
</dbReference>
<comment type="caution">
    <text evidence="1">The sequence shown here is derived from an EMBL/GenBank/DDBJ whole genome shotgun (WGS) entry which is preliminary data.</text>
</comment>
<dbReference type="RefSeq" id="WP_346065802.1">
    <property type="nucleotide sequence ID" value="NZ_BRPJ01000073.1"/>
</dbReference>
<dbReference type="EMBL" id="BRPJ01000073">
    <property type="protein sequence ID" value="GLB31514.1"/>
    <property type="molecule type" value="Genomic_DNA"/>
</dbReference>
<dbReference type="InterPro" id="IPR011990">
    <property type="entry name" value="TPR-like_helical_dom_sf"/>
</dbReference>
<accession>A0ABQ5M9C7</accession>
<name>A0ABQ5M9C7_9FIRM</name>
<reference evidence="1 2" key="1">
    <citation type="journal article" date="2024" name="Int. J. Syst. Evol. Microbiol.">
        <title>Lacrimispora brassicae sp. nov. isolated from fermented cabbage, and proposal of Clostridium indicum Gundawar et al. 2019 and Clostridium methoxybenzovorans Mechichi et al. 1999 as heterotypic synonyms of Lacrimispora amygdalina (Parshina et al. 2003) Haas and Blanchard 2020 and Lacrimispora indolis (McClung and McCoy 1957) Haas and Blanchard 2020, respectively.</title>
        <authorList>
            <person name="Kobayashi H."/>
            <person name="Tanizawa Y."/>
            <person name="Sakamoto M."/>
            <person name="Ohkuma M."/>
            <person name="Tohno M."/>
        </authorList>
    </citation>
    <scope>NUCLEOTIDE SEQUENCE [LARGE SCALE GENOMIC DNA]</scope>
    <source>
        <strain evidence="1 2">DSM 12857</strain>
    </source>
</reference>
<dbReference type="Proteomes" id="UP001419084">
    <property type="component" value="Unassembled WGS sequence"/>
</dbReference>
<proteinExistence type="predicted"/>
<dbReference type="Gene3D" id="3.40.50.300">
    <property type="entry name" value="P-loop containing nucleotide triphosphate hydrolases"/>
    <property type="match status" value="1"/>
</dbReference>
<gene>
    <name evidence="1" type="ORF">LAD12857_34370</name>
</gene>
<dbReference type="Gene3D" id="1.25.40.10">
    <property type="entry name" value="Tetratricopeptide repeat domain"/>
    <property type="match status" value="1"/>
</dbReference>
<evidence type="ECO:0008006" key="3">
    <source>
        <dbReference type="Google" id="ProtNLM"/>
    </source>
</evidence>
<sequence length="771" mass="88693">MKNRLTFSNVIGILLDKKKKTYPQHQLVRSLFSLSLDDSEYAEITDADNIKYSNWCNGVRPIPLEIIRTYEDEGNFDFMQDDFRDKIIPNLLNETQARSQCEELIEDSRTVIGNQKADEILGIQALDQFFTEVIRYAILNDHNHSTLYSPDLTEVLLSSKVPTATKAFLGRKEELKSALSLLQEQALLFVTGIAGIGKSEFAKTFANKNKKKYTNILFFHYEGSIKKCIAGLSFEGDTSEMTEDELFQNHYQTLQKLRSDSLIILDNFNVLPKDDPFFKEFIRNDFQILITTRCKITSFQTLEIKELDKANELTALFYQYSPAAKAEPETTSDIINELKGHTLTICLAALSLSASGMEPEELLFELKSCGLNIHSGEAVEIYKDEEFSEALMIEHLRKLLQLNQLTTEQMDILRNLSLLPNSGVLKNAFKKWLKLGTLNEVNYLVRYGFVMDDEENKKISLHPLIQDVAMLETMPSVSNCRTLIDSLHLICLTHGLEVRRPENVILSLISVGERVLVDEPEAYLLFLQDMFPYLDKYLVIDYLPKLMERISYTMEKHGLNSISDRALLLDYKAELFVIRKDYGNALKKRIKALELLHSIPLSDMDRKTSALLSNLHNNISNVYLFLKNGKEAAEHLKMALEIRREYGIFETHDTLQQLMNLTNMLILAKDYDLANQALSLYESLVLEHEGDNSFDYAICQMGKGIIALSQNNPEKAELYLLEAEQKITAFMGTDNDYSKTCYRYLHNLYSRWHKREQALEYREKLLQVNQN</sequence>
<keyword evidence="2" id="KW-1185">Reference proteome</keyword>